<keyword evidence="3" id="KW-1185">Reference proteome</keyword>
<sequence length="342" mass="38337">MESLPEELICRIFDFLESAGALSVAMLVCPQWYMRGARNLHQRVVINLLPGLSLSSSATVIRFMKRLVSPLSTAHFIHHLTLSGFAPIDIQELILDILGRARALRSLDMHALQILQGGMLLPQEVFTSDTFMWNLSSLNASSAQFCASLSYNRPIVALRVHEPMDDVLLRRLTCHKGGLASRIVELELALSVDSTATAVTRMAYLASTLAEAPLRTLALQFVLDRPGPVAWTDFKHAIGEMGASLRSLKNLRSLSLVIRPDPIITTTPTDPSTSGDQYREVVTKQLAEKLITENTLSWLDRIELRWHGWTIRGGHLEPFPRTELLRLPHRWWFADSGGRWVT</sequence>
<proteinExistence type="predicted"/>
<evidence type="ECO:0000313" key="2">
    <source>
        <dbReference type="EMBL" id="RPD59941.1"/>
    </source>
</evidence>
<dbReference type="Gene3D" id="3.80.10.10">
    <property type="entry name" value="Ribonuclease Inhibitor"/>
    <property type="match status" value="1"/>
</dbReference>
<dbReference type="SUPFAM" id="SSF81383">
    <property type="entry name" value="F-box domain"/>
    <property type="match status" value="1"/>
</dbReference>
<dbReference type="EMBL" id="ML122268">
    <property type="protein sequence ID" value="RPD59941.1"/>
    <property type="molecule type" value="Genomic_DNA"/>
</dbReference>
<accession>A0A5C2S8A3</accession>
<dbReference type="InterPro" id="IPR001810">
    <property type="entry name" value="F-box_dom"/>
</dbReference>
<organism evidence="2 3">
    <name type="scientific">Lentinus tigrinus ALCF2SS1-6</name>
    <dbReference type="NCBI Taxonomy" id="1328759"/>
    <lineage>
        <taxon>Eukaryota</taxon>
        <taxon>Fungi</taxon>
        <taxon>Dikarya</taxon>
        <taxon>Basidiomycota</taxon>
        <taxon>Agaricomycotina</taxon>
        <taxon>Agaricomycetes</taxon>
        <taxon>Polyporales</taxon>
        <taxon>Polyporaceae</taxon>
        <taxon>Lentinus</taxon>
    </lineage>
</organism>
<protein>
    <recommendedName>
        <fullName evidence="1">F-box domain-containing protein</fullName>
    </recommendedName>
</protein>
<dbReference type="OrthoDB" id="2745598at2759"/>
<evidence type="ECO:0000313" key="3">
    <source>
        <dbReference type="Proteomes" id="UP000313359"/>
    </source>
</evidence>
<reference evidence="2" key="1">
    <citation type="journal article" date="2018" name="Genome Biol. Evol.">
        <title>Genomics and development of Lentinus tigrinus, a white-rot wood-decaying mushroom with dimorphic fruiting bodies.</title>
        <authorList>
            <person name="Wu B."/>
            <person name="Xu Z."/>
            <person name="Knudson A."/>
            <person name="Carlson A."/>
            <person name="Chen N."/>
            <person name="Kovaka S."/>
            <person name="LaButti K."/>
            <person name="Lipzen A."/>
            <person name="Pennachio C."/>
            <person name="Riley R."/>
            <person name="Schakwitz W."/>
            <person name="Umezawa K."/>
            <person name="Ohm R.A."/>
            <person name="Grigoriev I.V."/>
            <person name="Nagy L.G."/>
            <person name="Gibbons J."/>
            <person name="Hibbett D."/>
        </authorList>
    </citation>
    <scope>NUCLEOTIDE SEQUENCE [LARGE SCALE GENOMIC DNA]</scope>
    <source>
        <strain evidence="2">ALCF2SS1-6</strain>
    </source>
</reference>
<dbReference type="Proteomes" id="UP000313359">
    <property type="component" value="Unassembled WGS sequence"/>
</dbReference>
<dbReference type="InterPro" id="IPR036047">
    <property type="entry name" value="F-box-like_dom_sf"/>
</dbReference>
<feature type="domain" description="F-box" evidence="1">
    <location>
        <begin position="2"/>
        <end position="44"/>
    </location>
</feature>
<dbReference type="AlphaFoldDB" id="A0A5C2S8A3"/>
<dbReference type="InterPro" id="IPR032675">
    <property type="entry name" value="LRR_dom_sf"/>
</dbReference>
<dbReference type="Pfam" id="PF12937">
    <property type="entry name" value="F-box-like"/>
    <property type="match status" value="1"/>
</dbReference>
<gene>
    <name evidence="2" type="ORF">L227DRAFT_548687</name>
</gene>
<evidence type="ECO:0000259" key="1">
    <source>
        <dbReference type="Pfam" id="PF12937"/>
    </source>
</evidence>
<name>A0A5C2S8A3_9APHY</name>